<evidence type="ECO:0000256" key="9">
    <source>
        <dbReference type="SAM" id="Phobius"/>
    </source>
</evidence>
<dbReference type="GO" id="GO:0005044">
    <property type="term" value="F:scavenger receptor activity"/>
    <property type="evidence" value="ECO:0007669"/>
    <property type="project" value="TreeGrafter"/>
</dbReference>
<dbReference type="SUPFAM" id="SSF81995">
    <property type="entry name" value="beta-sandwich domain of Sec23/24"/>
    <property type="match status" value="1"/>
</dbReference>
<dbReference type="Pfam" id="PF01130">
    <property type="entry name" value="CD36"/>
    <property type="match status" value="1"/>
</dbReference>
<accession>A0A6J2UCM9</accession>
<dbReference type="PRINTS" id="PR01609">
    <property type="entry name" value="CD36FAMILY"/>
</dbReference>
<feature type="transmembrane region" description="Helical" evidence="9">
    <location>
        <begin position="119"/>
        <end position="141"/>
    </location>
</feature>
<dbReference type="OrthoDB" id="18585at2759"/>
<dbReference type="RefSeq" id="XP_030384902.1">
    <property type="nucleotide sequence ID" value="XM_030529042.1"/>
</dbReference>
<reference evidence="11" key="1">
    <citation type="submission" date="2025-08" db="UniProtKB">
        <authorList>
            <consortium name="RefSeq"/>
        </authorList>
    </citation>
    <scope>IDENTIFICATION</scope>
    <source>
        <strain evidence="11">11010-0011.00</strain>
        <tissue evidence="11">Whole body</tissue>
    </source>
</reference>
<keyword evidence="4 9" id="KW-0812">Transmembrane</keyword>
<dbReference type="PANTHER" id="PTHR11923">
    <property type="entry name" value="SCAVENGER RECEPTOR CLASS B TYPE-1 SR-B1"/>
    <property type="match status" value="1"/>
</dbReference>
<evidence type="ECO:0000256" key="3">
    <source>
        <dbReference type="ARBA" id="ARBA00022475"/>
    </source>
</evidence>
<dbReference type="AlphaFoldDB" id="A0A6J2UCM9"/>
<dbReference type="GO" id="GO:0005886">
    <property type="term" value="C:plasma membrane"/>
    <property type="evidence" value="ECO:0007669"/>
    <property type="project" value="UniProtKB-SubCell"/>
</dbReference>
<comment type="subcellular location">
    <subcellularLocation>
        <location evidence="1">Cell membrane</location>
    </subcellularLocation>
</comment>
<evidence type="ECO:0000256" key="5">
    <source>
        <dbReference type="ARBA" id="ARBA00022989"/>
    </source>
</evidence>
<evidence type="ECO:0000313" key="11">
    <source>
        <dbReference type="RefSeq" id="XP_030384902.1"/>
    </source>
</evidence>
<dbReference type="Proteomes" id="UP000504634">
    <property type="component" value="Unplaced"/>
</dbReference>
<comment type="similarity">
    <text evidence="2">Belongs to the CD36 family.</text>
</comment>
<dbReference type="InterPro" id="IPR002159">
    <property type="entry name" value="CD36_fam"/>
</dbReference>
<feature type="transmembrane region" description="Helical" evidence="9">
    <location>
        <begin position="553"/>
        <end position="571"/>
    </location>
</feature>
<evidence type="ECO:0000256" key="2">
    <source>
        <dbReference type="ARBA" id="ARBA00010532"/>
    </source>
</evidence>
<feature type="compositionally biased region" description="Basic residues" evidence="8">
    <location>
        <begin position="30"/>
        <end position="41"/>
    </location>
</feature>
<sequence length="656" mass="75641">MGLDKNYLRYGRTARDHILGWASWRRGRRQQHQQYQHRQHQQHIQQQHQQLPYQQQQQQYQPQQQQQQQQHQQQQHQLHGAAATAQCSGRERRQPHMTHRGMPLSMLISQGVKISNNRLAVIIIGIVTLILGIVLSSIPWLDYFILKNLRLWNDTLSYHYWQRPGVIRLTKVYIYNVTNPDGFLSGEKPKLQEVGPFVYREDMEKVNVKFHENNLTVSYQHKKILQFVPELSIDKNTPIVTPNIPLLTLTSLSPKLGYLLSKTISVVLTAAKFKPFINVTADQLVFGYDDALVSLAHRFYPKHMRPMERMGLLLGRNGTLTEVSTIKTGYNGMEQFGYIDSLNGMDHLPHWNEPPCTSIAGSEGSFFPPRDITKSDMVHVYDKDLCRIIPLKYVERVQKDGIDADLFRLPNNSYGDSTNNPDNKCYDTNDYEAIRGLQNISPCQYGAPVYISNPHFYDAHPELLNEVEGLEPRREKHETYFKIQPKLGVPLEGKVRIQLNLKVTRAKDVYPVRDFRDFVFPVMWLEEGISELTPAIKRWIYLATVIAPNAVPVGSYLLIAGGAFAIVFSLVRAYKSYMFARDPTLEILEMGRRSLRRGSSFVAHQQHKLMLHHRDNYALLRTMPHAMSACMGEADREDVQPIIDSSLRDNVISMES</sequence>
<keyword evidence="5 9" id="KW-1133">Transmembrane helix</keyword>
<evidence type="ECO:0000313" key="10">
    <source>
        <dbReference type="Proteomes" id="UP000504634"/>
    </source>
</evidence>
<feature type="compositionally biased region" description="Low complexity" evidence="8">
    <location>
        <begin position="42"/>
        <end position="79"/>
    </location>
</feature>
<protein>
    <submittedName>
        <fullName evidence="11">Lysosome membrane protein 2 isoform X1</fullName>
    </submittedName>
</protein>
<evidence type="ECO:0000256" key="7">
    <source>
        <dbReference type="ARBA" id="ARBA00023180"/>
    </source>
</evidence>
<gene>
    <name evidence="11" type="primary">LOC115632082</name>
</gene>
<proteinExistence type="inferred from homology"/>
<dbReference type="GeneID" id="115632082"/>
<evidence type="ECO:0000256" key="1">
    <source>
        <dbReference type="ARBA" id="ARBA00004236"/>
    </source>
</evidence>
<keyword evidence="7" id="KW-0325">Glycoprotein</keyword>
<name>A0A6J2UCM9_DROLE</name>
<evidence type="ECO:0000256" key="8">
    <source>
        <dbReference type="SAM" id="MobiDB-lite"/>
    </source>
</evidence>
<keyword evidence="10" id="KW-1185">Reference proteome</keyword>
<evidence type="ECO:0000256" key="4">
    <source>
        <dbReference type="ARBA" id="ARBA00022692"/>
    </source>
</evidence>
<dbReference type="GO" id="GO:0005737">
    <property type="term" value="C:cytoplasm"/>
    <property type="evidence" value="ECO:0007669"/>
    <property type="project" value="TreeGrafter"/>
</dbReference>
<evidence type="ECO:0000256" key="6">
    <source>
        <dbReference type="ARBA" id="ARBA00023136"/>
    </source>
</evidence>
<keyword evidence="6 9" id="KW-0472">Membrane</keyword>
<organism evidence="10 11">
    <name type="scientific">Drosophila lebanonensis</name>
    <name type="common">Fruit fly</name>
    <name type="synonym">Scaptodrosophila lebanonensis</name>
    <dbReference type="NCBI Taxonomy" id="7225"/>
    <lineage>
        <taxon>Eukaryota</taxon>
        <taxon>Metazoa</taxon>
        <taxon>Ecdysozoa</taxon>
        <taxon>Arthropoda</taxon>
        <taxon>Hexapoda</taxon>
        <taxon>Insecta</taxon>
        <taxon>Pterygota</taxon>
        <taxon>Neoptera</taxon>
        <taxon>Endopterygota</taxon>
        <taxon>Diptera</taxon>
        <taxon>Brachycera</taxon>
        <taxon>Muscomorpha</taxon>
        <taxon>Ephydroidea</taxon>
        <taxon>Drosophilidae</taxon>
        <taxon>Scaptodrosophila</taxon>
    </lineage>
</organism>
<keyword evidence="3" id="KW-1003">Cell membrane</keyword>
<dbReference type="CTD" id="38252"/>
<feature type="region of interest" description="Disordered" evidence="8">
    <location>
        <begin position="30"/>
        <end position="99"/>
    </location>
</feature>
<dbReference type="PANTHER" id="PTHR11923:SF88">
    <property type="entry name" value="DEBRIS BUSTER, ISOFORM D"/>
    <property type="match status" value="1"/>
</dbReference>